<feature type="region of interest" description="Disordered" evidence="2">
    <location>
        <begin position="287"/>
        <end position="314"/>
    </location>
</feature>
<evidence type="ECO:0000256" key="1">
    <source>
        <dbReference type="SAM" id="Coils"/>
    </source>
</evidence>
<protein>
    <recommendedName>
        <fullName evidence="5">Transposase (Putative), gypsy type</fullName>
    </recommendedName>
</protein>
<evidence type="ECO:0000313" key="3">
    <source>
        <dbReference type="EMBL" id="MED6214256.1"/>
    </source>
</evidence>
<keyword evidence="1" id="KW-0175">Coiled coil</keyword>
<feature type="coiled-coil region" evidence="1">
    <location>
        <begin position="426"/>
        <end position="506"/>
    </location>
</feature>
<organism evidence="3 4">
    <name type="scientific">Stylosanthes scabra</name>
    <dbReference type="NCBI Taxonomy" id="79078"/>
    <lineage>
        <taxon>Eukaryota</taxon>
        <taxon>Viridiplantae</taxon>
        <taxon>Streptophyta</taxon>
        <taxon>Embryophyta</taxon>
        <taxon>Tracheophyta</taxon>
        <taxon>Spermatophyta</taxon>
        <taxon>Magnoliopsida</taxon>
        <taxon>eudicotyledons</taxon>
        <taxon>Gunneridae</taxon>
        <taxon>Pentapetalae</taxon>
        <taxon>rosids</taxon>
        <taxon>fabids</taxon>
        <taxon>Fabales</taxon>
        <taxon>Fabaceae</taxon>
        <taxon>Papilionoideae</taxon>
        <taxon>50 kb inversion clade</taxon>
        <taxon>dalbergioids sensu lato</taxon>
        <taxon>Dalbergieae</taxon>
        <taxon>Pterocarpus clade</taxon>
        <taxon>Stylosanthes</taxon>
    </lineage>
</organism>
<name>A0ABU6YXQ0_9FABA</name>
<feature type="region of interest" description="Disordered" evidence="2">
    <location>
        <begin position="329"/>
        <end position="367"/>
    </location>
</feature>
<dbReference type="Proteomes" id="UP001341840">
    <property type="component" value="Unassembled WGS sequence"/>
</dbReference>
<dbReference type="PANTHER" id="PTHR31099">
    <property type="entry name" value="OS06G0165300 PROTEIN"/>
    <property type="match status" value="1"/>
</dbReference>
<reference evidence="3 4" key="1">
    <citation type="journal article" date="2023" name="Plants (Basel)">
        <title>Bridging the Gap: Combining Genomics and Transcriptomics Approaches to Understand Stylosanthes scabra, an Orphan Legume from the Brazilian Caatinga.</title>
        <authorList>
            <person name="Ferreira-Neto J.R.C."/>
            <person name="da Silva M.D."/>
            <person name="Binneck E."/>
            <person name="de Melo N.F."/>
            <person name="da Silva R.H."/>
            <person name="de Melo A.L.T.M."/>
            <person name="Pandolfi V."/>
            <person name="Bustamante F.O."/>
            <person name="Brasileiro-Vidal A.C."/>
            <person name="Benko-Iseppon A.M."/>
        </authorList>
    </citation>
    <scope>NUCLEOTIDE SEQUENCE [LARGE SCALE GENOMIC DNA]</scope>
    <source>
        <tissue evidence="3">Leaves</tissue>
    </source>
</reference>
<evidence type="ECO:0000313" key="4">
    <source>
        <dbReference type="Proteomes" id="UP001341840"/>
    </source>
</evidence>
<comment type="caution">
    <text evidence="3">The sequence shown here is derived from an EMBL/GenBank/DDBJ whole genome shotgun (WGS) entry which is preliminary data.</text>
</comment>
<feature type="compositionally biased region" description="Polar residues" evidence="2">
    <location>
        <begin position="290"/>
        <end position="312"/>
    </location>
</feature>
<evidence type="ECO:0000256" key="2">
    <source>
        <dbReference type="SAM" id="MobiDB-lite"/>
    </source>
</evidence>
<keyword evidence="4" id="KW-1185">Reference proteome</keyword>
<dbReference type="PANTHER" id="PTHR31099:SF28">
    <property type="entry name" value="F5J5.12"/>
    <property type="match status" value="1"/>
</dbReference>
<accession>A0ABU6YXQ0</accession>
<dbReference type="EMBL" id="JASCZI010244586">
    <property type="protein sequence ID" value="MED6214256.1"/>
    <property type="molecule type" value="Genomic_DNA"/>
</dbReference>
<proteinExistence type="predicted"/>
<gene>
    <name evidence="3" type="ORF">PIB30_101210</name>
</gene>
<evidence type="ECO:0008006" key="5">
    <source>
        <dbReference type="Google" id="ProtNLM"/>
    </source>
</evidence>
<sequence>MAENRPEVRDATAAAAGRIRTSCRLSIAPTILDQRYLDELKATGVLFGGGGLEQRYRVEAARRGERVCYLNLDHPTVPHWLWVNEMMFTDFGVRVPFTDFQQRLLNRASVAPSQLHPNAWSSIRCFELVTEFLQLPQEPEVFLCLFKFYSSNTSGRTKKGYMSVRPTKNRKIFTLYEDSFHDFKGRYFKIFAVGNHRPFWLSLEGDGLFPPYWSDQGGFDIAPVKYDGLNADKRDTADILTFLFSNNNLSFKSLLNSPEESRKAIAKMAGNNTTLARLRRLVRPVPAKSLPSSSAVPAKSTQAEPDGGSSTDAGRVGALEQYVEVSSPVGDEIVLPPPPSPKKRRSAVEGLNDPKRVRSSEGGSRDFCPLDRSFNAPGFIESHLLGPRAQEVLRDCDSVESVRWAEWAMIRAATIMKLVEPRLTIAAEAERLNAKLLGDVKALNLQKMVLEEEKADAVQAKSKVEEDLKVLKVELEKSEREKKVEIDRLKRREEELLSEVERFRGLAAEEKVRADLAEASSADLHKQCEDLAEDAKAAVAATEGALKAQLAILLPDFDTDQISFFKDIVDGKVVDPTD</sequence>